<dbReference type="SUPFAM" id="SSF51197">
    <property type="entry name" value="Clavaminate synthase-like"/>
    <property type="match status" value="1"/>
</dbReference>
<name>A0A0P9TMX4_PSEAV</name>
<dbReference type="AlphaFoldDB" id="A0A0P9TMX4"/>
<dbReference type="Proteomes" id="UP000050265">
    <property type="component" value="Unassembled WGS sequence"/>
</dbReference>
<dbReference type="EMBL" id="LJQP01000137">
    <property type="protein sequence ID" value="KPX73001.1"/>
    <property type="molecule type" value="Genomic_DNA"/>
</dbReference>
<dbReference type="PATRIC" id="fig|53707.9.peg.2160"/>
<dbReference type="Gene3D" id="2.60.120.620">
    <property type="entry name" value="q2cbj1_9rhob like domain"/>
    <property type="match status" value="1"/>
</dbReference>
<protein>
    <recommendedName>
        <fullName evidence="3">Mitomycin antibiotic biosynthesis protein</fullName>
    </recommendedName>
</protein>
<proteinExistence type="predicted"/>
<evidence type="ECO:0008006" key="3">
    <source>
        <dbReference type="Google" id="ProtNLM"/>
    </source>
</evidence>
<accession>A0A0P9TMX4</accession>
<comment type="caution">
    <text evidence="1">The sequence shown here is derived from an EMBL/GenBank/DDBJ whole genome shotgun (WGS) entry which is preliminary data.</text>
</comment>
<gene>
    <name evidence="1" type="ORF">ALO35_01506</name>
</gene>
<sequence length="295" mass="34485">MSFFDLNRQLDSQHIIENGISIMDYSTSTFDLAGTLQKTLVGRYKLRANFPLDKIHECLEHEEIQRHRKESGHWYDPLQTLGEPMINEYYTFVNGLSQRLGFDFVFEHNPLVRYHIPTTLDDRYRLPDGELFTHHSDTLLGDYFQQINIWLPFCDVKNTAALSVCSKRASLRALKTFAHEQSYSYDEYKDSRIDFFDYAKQRPQFISDLRMDAMPTNLRYGQCLMFDPRVLHGTAENSENVTRVSMDFRIIPVDDYESIIKELQLQGGRPNSYEGEGLIKGEFYNALTAREVVSR</sequence>
<reference evidence="1 2" key="1">
    <citation type="submission" date="2015-09" db="EMBL/GenBank/DDBJ databases">
        <title>Genome announcement of multiple Pseudomonas syringae strains.</title>
        <authorList>
            <person name="Thakur S."/>
            <person name="Wang P.W."/>
            <person name="Gong Y."/>
            <person name="Weir B.S."/>
            <person name="Guttman D.S."/>
        </authorList>
    </citation>
    <scope>NUCLEOTIDE SEQUENCE [LARGE SCALE GENOMIC DNA]</scope>
    <source>
        <strain evidence="1 2">ICMP3507</strain>
    </source>
</reference>
<evidence type="ECO:0000313" key="2">
    <source>
        <dbReference type="Proteomes" id="UP000050265"/>
    </source>
</evidence>
<organism evidence="1 2">
    <name type="scientific">Pseudomonas amygdali pv. lachrymans</name>
    <name type="common">Pseudomonas syringae pv. lachrymans</name>
    <dbReference type="NCBI Taxonomy" id="53707"/>
    <lineage>
        <taxon>Bacteria</taxon>
        <taxon>Pseudomonadati</taxon>
        <taxon>Pseudomonadota</taxon>
        <taxon>Gammaproteobacteria</taxon>
        <taxon>Pseudomonadales</taxon>
        <taxon>Pseudomonadaceae</taxon>
        <taxon>Pseudomonas</taxon>
        <taxon>Pseudomonas amygdali</taxon>
    </lineage>
</organism>
<evidence type="ECO:0000313" key="1">
    <source>
        <dbReference type="EMBL" id="KPX73001.1"/>
    </source>
</evidence>